<feature type="domain" description="Polysaccharide chain length determinant N-terminal" evidence="9">
    <location>
        <begin position="12"/>
        <end position="104"/>
    </location>
</feature>
<gene>
    <name evidence="10" type="ORF">OPR82_05315</name>
</gene>
<feature type="region of interest" description="Disordered" evidence="7">
    <location>
        <begin position="705"/>
        <end position="726"/>
    </location>
</feature>
<keyword evidence="5 8" id="KW-0472">Membrane</keyword>
<reference evidence="10 11" key="1">
    <citation type="submission" date="2022-11" db="EMBL/GenBank/DDBJ databases">
        <title>Brucella sp. YY2X, whole genome shotgun sequencing project.</title>
        <authorList>
            <person name="Yang Y."/>
        </authorList>
    </citation>
    <scope>NUCLEOTIDE SEQUENCE [LARGE SCALE GENOMIC DNA]</scope>
    <source>
        <strain evidence="10 11">YY2X</strain>
    </source>
</reference>
<sequence>MSLIDGLSKHIDIDIGALFASLRRNWLLIFGGAIALAILAWIVCLLIVPDYRAQARILIESREPGVARLNGETTTKRPLMDPEGMKTQVEVLTSGALLKQVSDRLNLAEEAAFTATNIKPWTRVLILLGMHDDPADQSPDERVLQKLRQNLQVFSDTGSSAIIVQYASSNANKAAEIANAVAEAYIALHDTARLESYDDARGWLAQEIEGLRGKVHASEAKIAAYRAAKVPLAAQANSSIAPEKIVEVRSQLTRLRADRAALEARAEAVRQAIASGVDGDALPVDVTSGTMQRLAERRIELNSQIADLSLTLLEEHPRIKALRSQLVDVEHQIKAEERKLLASLNDEINAAKLHEDELTATLNRLRAQETQAGTQKVERRALELEAATQRQLLETYQTRYREAAAHARSNGASPYARILARADVPAAPYTPKTLPIVSATFVVGLLLLSAFVLFREVLNARARVSADERRFATVEEVAMPVIAVATGMAFAPASEDQPVQRWTSPLMSGTSVIADENPHSVKFVADRLMAGTLKRVIAVSPEGDNASAATVKLVREIADRGKRAILIDMTAHGTLGLVMLDGNNCAGITELLAGECRFNDVIHADHYSQAHIMPLGRVRPENAMRSADRLPYILDALETVYDFVVTECGPSTSRQIRRIADGPAVVIMNVVEPDDNSVIIAALDMDQDGYEDVIIMMDNSRQAVGSDIGMRPPEPDFTPRSHYSFV</sequence>
<proteinExistence type="predicted"/>
<organism evidence="10 11">
    <name type="scientific">Ochrobactrum chromiisoli</name>
    <dbReference type="NCBI Taxonomy" id="2993941"/>
    <lineage>
        <taxon>Bacteria</taxon>
        <taxon>Pseudomonadati</taxon>
        <taxon>Pseudomonadota</taxon>
        <taxon>Alphaproteobacteria</taxon>
        <taxon>Hyphomicrobiales</taxon>
        <taxon>Brucellaceae</taxon>
        <taxon>Brucella/Ochrobactrum group</taxon>
        <taxon>Ochrobactrum</taxon>
    </lineage>
</organism>
<evidence type="ECO:0000313" key="11">
    <source>
        <dbReference type="Proteomes" id="UP001301216"/>
    </source>
</evidence>
<evidence type="ECO:0000313" key="10">
    <source>
        <dbReference type="EMBL" id="MCX2696196.1"/>
    </source>
</evidence>
<keyword evidence="2" id="KW-1003">Cell membrane</keyword>
<name>A0ABT3QKR2_9HYPH</name>
<dbReference type="PANTHER" id="PTHR32309:SF13">
    <property type="entry name" value="FERRIC ENTEROBACTIN TRANSPORT PROTEIN FEPE"/>
    <property type="match status" value="1"/>
</dbReference>
<evidence type="ECO:0000259" key="9">
    <source>
        <dbReference type="Pfam" id="PF02706"/>
    </source>
</evidence>
<comment type="caution">
    <text evidence="10">The sequence shown here is derived from an EMBL/GenBank/DDBJ whole genome shotgun (WGS) entry which is preliminary data.</text>
</comment>
<dbReference type="InterPro" id="IPR027417">
    <property type="entry name" value="P-loop_NTPase"/>
</dbReference>
<dbReference type="Gene3D" id="3.40.50.300">
    <property type="entry name" value="P-loop containing nucleotide triphosphate hydrolases"/>
    <property type="match status" value="1"/>
</dbReference>
<keyword evidence="3 8" id="KW-0812">Transmembrane</keyword>
<protein>
    <submittedName>
        <fullName evidence="10">Exopolysaccharide transport family protein</fullName>
    </submittedName>
</protein>
<feature type="transmembrane region" description="Helical" evidence="8">
    <location>
        <begin position="434"/>
        <end position="454"/>
    </location>
</feature>
<evidence type="ECO:0000256" key="5">
    <source>
        <dbReference type="ARBA" id="ARBA00023136"/>
    </source>
</evidence>
<evidence type="ECO:0000256" key="2">
    <source>
        <dbReference type="ARBA" id="ARBA00022475"/>
    </source>
</evidence>
<dbReference type="Pfam" id="PF02706">
    <property type="entry name" value="Wzz"/>
    <property type="match status" value="1"/>
</dbReference>
<dbReference type="PANTHER" id="PTHR32309">
    <property type="entry name" value="TYROSINE-PROTEIN KINASE"/>
    <property type="match status" value="1"/>
</dbReference>
<evidence type="ECO:0000256" key="1">
    <source>
        <dbReference type="ARBA" id="ARBA00004651"/>
    </source>
</evidence>
<evidence type="ECO:0000256" key="7">
    <source>
        <dbReference type="SAM" id="MobiDB-lite"/>
    </source>
</evidence>
<evidence type="ECO:0000256" key="6">
    <source>
        <dbReference type="SAM" id="Coils"/>
    </source>
</evidence>
<evidence type="ECO:0000256" key="3">
    <source>
        <dbReference type="ARBA" id="ARBA00022692"/>
    </source>
</evidence>
<evidence type="ECO:0000256" key="4">
    <source>
        <dbReference type="ARBA" id="ARBA00022989"/>
    </source>
</evidence>
<keyword evidence="4 8" id="KW-1133">Transmembrane helix</keyword>
<dbReference type="RefSeq" id="WP_265983447.1">
    <property type="nucleotide sequence ID" value="NZ_JAPHAV010000001.1"/>
</dbReference>
<dbReference type="InterPro" id="IPR003856">
    <property type="entry name" value="LPS_length_determ_N"/>
</dbReference>
<dbReference type="EMBL" id="JAPHAV010000001">
    <property type="protein sequence ID" value="MCX2696196.1"/>
    <property type="molecule type" value="Genomic_DNA"/>
</dbReference>
<dbReference type="SUPFAM" id="SSF52540">
    <property type="entry name" value="P-loop containing nucleoside triphosphate hydrolases"/>
    <property type="match status" value="1"/>
</dbReference>
<feature type="transmembrane region" description="Helical" evidence="8">
    <location>
        <begin position="26"/>
        <end position="48"/>
    </location>
</feature>
<evidence type="ECO:0000256" key="8">
    <source>
        <dbReference type="SAM" id="Phobius"/>
    </source>
</evidence>
<feature type="coiled-coil region" evidence="6">
    <location>
        <begin position="245"/>
        <end position="399"/>
    </location>
</feature>
<dbReference type="Proteomes" id="UP001301216">
    <property type="component" value="Unassembled WGS sequence"/>
</dbReference>
<dbReference type="InterPro" id="IPR050445">
    <property type="entry name" value="Bact_polysacc_biosynth/exp"/>
</dbReference>
<comment type="subcellular location">
    <subcellularLocation>
        <location evidence="1">Cell membrane</location>
        <topology evidence="1">Multi-pass membrane protein</topology>
    </subcellularLocation>
</comment>
<keyword evidence="11" id="KW-1185">Reference proteome</keyword>
<keyword evidence="6" id="KW-0175">Coiled coil</keyword>
<accession>A0ABT3QKR2</accession>